<dbReference type="InterPro" id="IPR035914">
    <property type="entry name" value="Sperma_CUB_dom_sf"/>
</dbReference>
<feature type="domain" description="CUB" evidence="7">
    <location>
        <begin position="1649"/>
        <end position="1753"/>
    </location>
</feature>
<dbReference type="CDD" id="cd00041">
    <property type="entry name" value="CUB"/>
    <property type="match status" value="9"/>
</dbReference>
<organism evidence="8 9">
    <name type="scientific">Pomacea canaliculata</name>
    <name type="common">Golden apple snail</name>
    <dbReference type="NCBI Taxonomy" id="400727"/>
    <lineage>
        <taxon>Eukaryota</taxon>
        <taxon>Metazoa</taxon>
        <taxon>Spiralia</taxon>
        <taxon>Lophotrochozoa</taxon>
        <taxon>Mollusca</taxon>
        <taxon>Gastropoda</taxon>
        <taxon>Caenogastropoda</taxon>
        <taxon>Architaenioglossa</taxon>
        <taxon>Ampullarioidea</taxon>
        <taxon>Ampullariidae</taxon>
        <taxon>Pomacea</taxon>
    </lineage>
</organism>
<comment type="caution">
    <text evidence="8">The sequence shown here is derived from an EMBL/GenBank/DDBJ whole genome shotgun (WGS) entry which is preliminary data.</text>
</comment>
<dbReference type="STRING" id="400727.A0A2T7NWJ5"/>
<feature type="transmembrane region" description="Helical" evidence="5">
    <location>
        <begin position="1502"/>
        <end position="1526"/>
    </location>
</feature>
<keyword evidence="2" id="KW-1015">Disulfide bond</keyword>
<feature type="chain" id="PRO_5015420646" description="CUB domain-containing protein" evidence="6">
    <location>
        <begin position="24"/>
        <end position="1829"/>
    </location>
</feature>
<keyword evidence="5" id="KW-1133">Transmembrane helix</keyword>
<dbReference type="PROSITE" id="PS01180">
    <property type="entry name" value="CUB"/>
    <property type="match status" value="10"/>
</dbReference>
<sequence>MERRKLCLIAWTIAAGIVTGALSGCDSQCVANSRPAHLIANQNKTLSFTVQSLANTVRCEWLISSNTVNTRLRLTAIFNLRSHDWSCVDNFTVYDGNASSSPILLSTCSRPDFPIYSSGSDVLVSFTTGSPYSGERSNLTVIYEVFRPSAVADATITDSVNVTTTTLYFLKYPEGSTLYPNNANRSWVFHTNDSQYVVHITFTNIDVEPSSGGCDYDYIEIFDSSMEANRLDRLCGHLTRRQYYSTGQSLYITFHSDDSVTRTGFNLTYTAARRSFIYPATTCLYDIVLTGADQSQRYLQYPGNSRTYSNNLDCYWLLHTSSYDYVVHVTFTFVSTESNTDCSYDFVEVFDGTYSQKRKVFKLCGQLGEQREFYSSGQYLLIHFHSDVFGTGQGFRLTYTSARRSASPQDSYGACLQGGHLPVNYSTQYLIYPPSPMLYNINVNCNWLLQTSYYDDVVHVTFTFVDMEADADCSYDYVQLFDGSSLFAPSLGKVCQFTSRDFYSSGSSMYIKFVSDSSTTGGGFEITYQAVSRYSLPTTTVTPTTCSLYPTSQTATSYTEKYVQYPTTSSNYTNNADCGWLITAANYDYVVHVTFTFVDTEYDSDCDNDYIEVLDERCSVQQAGKKIAPLTPPTTTTTEHCPRPANGFAPQPGPPIVTRPLPPVPTVPPPNISIPPSYTAVPPTTISSPPSYTAVPPTTISSPPSYTADPPSYEVVMQVQSTLMLGYTTNYPLPQALCTRQQDKHLLHQAGVPVTSGRVNQSFTGNSSDIRNRYESHASCEWLISSNTINTRLRLTAAIFNLRSSNGTCVDNFTVYDGSSSSSPVLLSTCSRPNFPIYSSGSDVLVSFTTGSDNFGTRSNFTVNYEVLKLSNATIIDSVNVDIGALHIFKYPEGSSRYPNNANRGWVFDTNDSQYVVHVVVAYVDVETASTGCNFDYVEIFDMIENCGWSIQSPAWTNVVHVTFVSVSIRPPRDCLLRLCTGGTEIVNVDLANEHFLKYPEGSSAYPNNANRGWVFYSTDPKYVVHIQFTQLDVELSATGCDFDYIEVFDSSAEEKKLDRLCGFMTRPQYYSTGEFLYLTFHSNGFNVGTGFNLTYTAALQAVIYPEPVCSPSLLLAAVLHDNKFLRYPALTSASRNNNDCGWTIQSGSVDYILHVTFLSVDIRMSGECRNDHVEVYDGSPMESNILGAICGNHSQQEFYSSGQSLFIKFQTSYFTTGNFHLSYEAVLPSEVSRKTGTPPQATVLWKLCGQLGQQREFYSTGQSLYIVFHSDPAVTGQGFRLTYTSALRSEVPQDSYGVCVQVHVQAATYSNKNLRYPYLPVNYVNNADCYWLLQTSLLGYVVSVTFTFVDIEYSNGCPYDYVQLFDGSSTFADSLGKVCRLTSETFYSSGPSMYIRFHSDDTTTKRGFQLTYRAVSRLNIPTAPATTPFVEELSLTAWDYAEQYLQYPTASAKLPQQRRPWLAHQTSDFDIGYTVHVTFTFVDTEYSSDCVNDYIEVFDGIVSAGVIAGPAICGVVILFGVVLAIRSCIRRRLRQSTRNDATNTNTNINRSAAFSYPANDPATAIPPSVNLNLVSLTVNLPPETASPPPDTARPPPDIARPPSYTAEPPPPYDGNVQGASYPDAVNKPSHKTPSTRQPDKHPQHHRLPRYGWAYPQAALINASCEWLISSNTISTRLRLTATIFNLRSSNGTCVDNFTIYDGSSSFSPILLSTCSRPNFPIYSSGSDVLVSFTTGRDNFGTTSNFTVNYEVLKISNATIIDSVNVDIGALHIFKYPEGSSQYPNNANRGWVFDTNDSQYVVHVVVAYVDVETASAGCDFDYVEIFDSK</sequence>
<keyword evidence="5" id="KW-0812">Transmembrane</keyword>
<proteinExistence type="predicted"/>
<dbReference type="Gene3D" id="2.60.120.290">
    <property type="entry name" value="Spermadhesin, CUB domain"/>
    <property type="match status" value="13"/>
</dbReference>
<evidence type="ECO:0000256" key="1">
    <source>
        <dbReference type="ARBA" id="ARBA00022737"/>
    </source>
</evidence>
<evidence type="ECO:0000256" key="4">
    <source>
        <dbReference type="SAM" id="MobiDB-lite"/>
    </source>
</evidence>
<feature type="domain" description="CUB" evidence="7">
    <location>
        <begin position="1300"/>
        <end position="1416"/>
    </location>
</feature>
<protein>
    <recommendedName>
        <fullName evidence="7">CUB domain-containing protein</fullName>
    </recommendedName>
</protein>
<feature type="domain" description="CUB" evidence="7">
    <location>
        <begin position="152"/>
        <end position="272"/>
    </location>
</feature>
<dbReference type="Proteomes" id="UP000245119">
    <property type="component" value="Linkage Group LG8"/>
</dbReference>
<keyword evidence="6" id="KW-0732">Signal</keyword>
<dbReference type="InterPro" id="IPR000859">
    <property type="entry name" value="CUB_dom"/>
</dbReference>
<dbReference type="PROSITE" id="PS51257">
    <property type="entry name" value="PROKAR_LIPOPROTEIN"/>
    <property type="match status" value="1"/>
</dbReference>
<feature type="domain" description="CUB" evidence="7">
    <location>
        <begin position="417"/>
        <end position="531"/>
    </location>
</feature>
<dbReference type="Pfam" id="PF00431">
    <property type="entry name" value="CUB"/>
    <property type="match status" value="9"/>
</dbReference>
<feature type="domain" description="CUB" evidence="7">
    <location>
        <begin position="980"/>
        <end position="1099"/>
    </location>
</feature>
<evidence type="ECO:0000313" key="8">
    <source>
        <dbReference type="EMBL" id="PVD25526.1"/>
    </source>
</evidence>
<evidence type="ECO:0000256" key="6">
    <source>
        <dbReference type="SAM" id="SignalP"/>
    </source>
</evidence>
<feature type="compositionally biased region" description="Pro residues" evidence="4">
    <location>
        <begin position="1585"/>
        <end position="1600"/>
    </location>
</feature>
<evidence type="ECO:0000256" key="3">
    <source>
        <dbReference type="PROSITE-ProRule" id="PRU00059"/>
    </source>
</evidence>
<evidence type="ECO:0000259" key="7">
    <source>
        <dbReference type="PROSITE" id="PS01180"/>
    </source>
</evidence>
<dbReference type="SUPFAM" id="SSF49854">
    <property type="entry name" value="Spermadhesin, CUB domain"/>
    <property type="match status" value="14"/>
</dbReference>
<keyword evidence="9" id="KW-1185">Reference proteome</keyword>
<feature type="domain" description="CUB" evidence="7">
    <location>
        <begin position="283"/>
        <end position="402"/>
    </location>
</feature>
<feature type="signal peptide" evidence="6">
    <location>
        <begin position="1"/>
        <end position="23"/>
    </location>
</feature>
<feature type="domain" description="CUB" evidence="7">
    <location>
        <begin position="546"/>
        <end position="639"/>
    </location>
</feature>
<evidence type="ECO:0000313" key="9">
    <source>
        <dbReference type="Proteomes" id="UP000245119"/>
    </source>
</evidence>
<feature type="domain" description="CUB" evidence="7">
    <location>
        <begin position="1110"/>
        <end position="1227"/>
    </location>
</feature>
<accession>A0A2T7NWJ5</accession>
<name>A0A2T7NWJ5_POMCA</name>
<dbReference type="OrthoDB" id="6345439at2759"/>
<dbReference type="SMART" id="SM00042">
    <property type="entry name" value="CUB"/>
    <property type="match status" value="8"/>
</dbReference>
<reference evidence="8 9" key="1">
    <citation type="submission" date="2018-04" db="EMBL/GenBank/DDBJ databases">
        <title>The genome of golden apple snail Pomacea canaliculata provides insight into stress tolerance and invasive adaptation.</title>
        <authorList>
            <person name="Liu C."/>
            <person name="Liu B."/>
            <person name="Ren Y."/>
            <person name="Zhang Y."/>
            <person name="Wang H."/>
            <person name="Li S."/>
            <person name="Jiang F."/>
            <person name="Yin L."/>
            <person name="Zhang G."/>
            <person name="Qian W."/>
            <person name="Fan W."/>
        </authorList>
    </citation>
    <scope>NUCLEOTIDE SEQUENCE [LARGE SCALE GENOMIC DNA]</scope>
    <source>
        <strain evidence="8">SZHN2017</strain>
        <tissue evidence="8">Muscle</tissue>
    </source>
</reference>
<keyword evidence="1" id="KW-0677">Repeat</keyword>
<evidence type="ECO:0000256" key="5">
    <source>
        <dbReference type="SAM" id="Phobius"/>
    </source>
</evidence>
<feature type="domain" description="CUB" evidence="7">
    <location>
        <begin position="755"/>
        <end position="868"/>
    </location>
</feature>
<dbReference type="FunFam" id="2.60.120.290:FF:000005">
    <property type="entry name" value="Procollagen C-endopeptidase enhancer 1"/>
    <property type="match status" value="4"/>
</dbReference>
<feature type="region of interest" description="Disordered" evidence="4">
    <location>
        <begin position="1581"/>
        <end position="1648"/>
    </location>
</feature>
<evidence type="ECO:0000256" key="2">
    <source>
        <dbReference type="ARBA" id="ARBA00023157"/>
    </source>
</evidence>
<gene>
    <name evidence="8" type="ORF">C0Q70_13182</name>
</gene>
<comment type="caution">
    <text evidence="3">Lacks conserved residue(s) required for the propagation of feature annotation.</text>
</comment>
<keyword evidence="5" id="KW-0472">Membrane</keyword>
<dbReference type="EMBL" id="PZQS01000008">
    <property type="protein sequence ID" value="PVD25526.1"/>
    <property type="molecule type" value="Genomic_DNA"/>
</dbReference>
<dbReference type="PANTHER" id="PTHR24251:SF37">
    <property type="entry name" value="CUB DOMAIN-CONTAINING PROTEIN"/>
    <property type="match status" value="1"/>
</dbReference>
<feature type="domain" description="CUB" evidence="7">
    <location>
        <begin position="29"/>
        <end position="146"/>
    </location>
</feature>
<dbReference type="PANTHER" id="PTHR24251">
    <property type="entry name" value="OVOCHYMASE-RELATED"/>
    <property type="match status" value="1"/>
</dbReference>